<keyword evidence="4" id="KW-0472">Membrane</keyword>
<dbReference type="OrthoDB" id="10039644at2759"/>
<proteinExistence type="predicted"/>
<organism evidence="5 6">
    <name type="scientific">Adineta ricciae</name>
    <name type="common">Rotifer</name>
    <dbReference type="NCBI Taxonomy" id="249248"/>
    <lineage>
        <taxon>Eukaryota</taxon>
        <taxon>Metazoa</taxon>
        <taxon>Spiralia</taxon>
        <taxon>Gnathifera</taxon>
        <taxon>Rotifera</taxon>
        <taxon>Eurotatoria</taxon>
        <taxon>Bdelloidea</taxon>
        <taxon>Adinetida</taxon>
        <taxon>Adinetidae</taxon>
        <taxon>Adineta</taxon>
    </lineage>
</organism>
<feature type="region of interest" description="Disordered" evidence="3">
    <location>
        <begin position="44"/>
        <end position="70"/>
    </location>
</feature>
<feature type="transmembrane region" description="Helical" evidence="4">
    <location>
        <begin position="150"/>
        <end position="175"/>
    </location>
</feature>
<dbReference type="PANTHER" id="PTHR24104">
    <property type="entry name" value="E3 UBIQUITIN-PROTEIN LIGASE NHLRC1-RELATED"/>
    <property type="match status" value="1"/>
</dbReference>
<sequence>MRRRSKSSTVSISRIRRHHSCNNKYKKSSPNTVIHANIQTLRSISSVTSNDRDDTEQKQSKSNQGFRRSQSITNIDQSHHLVSRVIKSNLNSSQNEHIIGRREINHSFLPLFRTFSSEIKKNQWTNGKGIINDFHRKKTKNKKIKCASQYVKASIIGTSIMLLIIAGIILLLFLIKPKSTKSVPSYTPELRWNSTGMTVAGTSSMPGNASHQLNDPADIILDYENNLYIADRKNNRIQKYLFGILNGTTVTGSGIYNYSQYQLSNPARMIMDSNRNLYISDTSYHRIQFWPNNANYTMTVAGITNIYGNSSNQLYYPIGIALHPTSGELYISDQFNHRIMSHTSGTNFSTLLFGGNGAGINNTKLYYPYGLHLDLFSNSLIIANTFVNNIVRYVFGTNTWTLVAGNISGFAGNTSTHLNSPYEAILDPMGNLYVADRNNHRIQFFKAGQSNGITIAGTGANSSSATTLLLPRSLRLDSQLNLYVADTGNHRILKFLRY</sequence>
<dbReference type="CDD" id="cd05819">
    <property type="entry name" value="NHL"/>
    <property type="match status" value="1"/>
</dbReference>
<gene>
    <name evidence="5" type="ORF">EDS130_LOCUS45742</name>
</gene>
<dbReference type="SUPFAM" id="SSF101898">
    <property type="entry name" value="NHL repeat"/>
    <property type="match status" value="1"/>
</dbReference>
<name>A0A815WKW7_ADIRI</name>
<dbReference type="EMBL" id="CAJNOJ010001241">
    <property type="protein sequence ID" value="CAF1547273.1"/>
    <property type="molecule type" value="Genomic_DNA"/>
</dbReference>
<dbReference type="InterPro" id="IPR050952">
    <property type="entry name" value="TRIM-NHL_E3_ligases"/>
</dbReference>
<evidence type="ECO:0000256" key="3">
    <source>
        <dbReference type="SAM" id="MobiDB-lite"/>
    </source>
</evidence>
<evidence type="ECO:0008006" key="7">
    <source>
        <dbReference type="Google" id="ProtNLM"/>
    </source>
</evidence>
<evidence type="ECO:0000313" key="6">
    <source>
        <dbReference type="Proteomes" id="UP000663852"/>
    </source>
</evidence>
<reference evidence="5" key="1">
    <citation type="submission" date="2021-02" db="EMBL/GenBank/DDBJ databases">
        <authorList>
            <person name="Nowell W R."/>
        </authorList>
    </citation>
    <scope>NUCLEOTIDE SEQUENCE</scope>
</reference>
<dbReference type="Pfam" id="PF01436">
    <property type="entry name" value="NHL"/>
    <property type="match status" value="2"/>
</dbReference>
<feature type="compositionally biased region" description="Polar residues" evidence="3">
    <location>
        <begin position="60"/>
        <end position="70"/>
    </location>
</feature>
<keyword evidence="4" id="KW-1133">Transmembrane helix</keyword>
<dbReference type="Proteomes" id="UP000663852">
    <property type="component" value="Unassembled WGS sequence"/>
</dbReference>
<dbReference type="InterPro" id="IPR001258">
    <property type="entry name" value="NHL_repeat"/>
</dbReference>
<dbReference type="InterPro" id="IPR011042">
    <property type="entry name" value="6-blade_b-propeller_TolB-like"/>
</dbReference>
<dbReference type="Gene3D" id="2.120.10.30">
    <property type="entry name" value="TolB, C-terminal domain"/>
    <property type="match status" value="2"/>
</dbReference>
<keyword evidence="1" id="KW-0677">Repeat</keyword>
<feature type="compositionally biased region" description="Basic and acidic residues" evidence="3">
    <location>
        <begin position="50"/>
        <end position="59"/>
    </location>
</feature>
<evidence type="ECO:0000256" key="4">
    <source>
        <dbReference type="SAM" id="Phobius"/>
    </source>
</evidence>
<accession>A0A815WKW7</accession>
<evidence type="ECO:0000313" key="5">
    <source>
        <dbReference type="EMBL" id="CAF1547273.1"/>
    </source>
</evidence>
<keyword evidence="4" id="KW-0812">Transmembrane</keyword>
<protein>
    <recommendedName>
        <fullName evidence="7">NHL repeat containing protein-like protein</fullName>
    </recommendedName>
</protein>
<dbReference type="AlphaFoldDB" id="A0A815WKW7"/>
<feature type="repeat" description="NHL" evidence="2">
    <location>
        <begin position="405"/>
        <end position="448"/>
    </location>
</feature>
<dbReference type="PROSITE" id="PS51125">
    <property type="entry name" value="NHL"/>
    <property type="match status" value="1"/>
</dbReference>
<comment type="caution">
    <text evidence="5">The sequence shown here is derived from an EMBL/GenBank/DDBJ whole genome shotgun (WGS) entry which is preliminary data.</text>
</comment>
<evidence type="ECO:0000256" key="2">
    <source>
        <dbReference type="PROSITE-ProRule" id="PRU00504"/>
    </source>
</evidence>
<evidence type="ECO:0000256" key="1">
    <source>
        <dbReference type="ARBA" id="ARBA00022737"/>
    </source>
</evidence>